<comment type="caution">
    <text evidence="3">The sequence shown here is derived from an EMBL/GenBank/DDBJ whole genome shotgun (WGS) entry which is preliminary data.</text>
</comment>
<gene>
    <name evidence="3" type="ORF">ANME2D_00917</name>
</gene>
<reference evidence="3 4" key="1">
    <citation type="journal article" date="2013" name="Nature">
        <title>Anaerobic oxidation of methane coupled to nitrate reduction in a novel archaeal lineage.</title>
        <authorList>
            <person name="Haroon M.F."/>
            <person name="Hu S."/>
            <person name="Shi Y."/>
            <person name="Imelfort M."/>
            <person name="Keller J."/>
            <person name="Hugenholtz P."/>
            <person name="Yuan Z."/>
            <person name="Tyson G.W."/>
        </authorList>
    </citation>
    <scope>NUCLEOTIDE SEQUENCE [LARGE SCALE GENOMIC DNA]</scope>
    <source>
        <strain evidence="3 4">ANME-2d</strain>
    </source>
</reference>
<organism evidence="3 4">
    <name type="scientific">Candidatus Methanoperedens nitratireducens</name>
    <dbReference type="NCBI Taxonomy" id="1392998"/>
    <lineage>
        <taxon>Archaea</taxon>
        <taxon>Methanobacteriati</taxon>
        <taxon>Methanobacteriota</taxon>
        <taxon>Stenosarchaea group</taxon>
        <taxon>Methanomicrobia</taxon>
        <taxon>Methanosarcinales</taxon>
        <taxon>ANME-2 cluster</taxon>
        <taxon>Candidatus Methanoperedentaceae</taxon>
        <taxon>Candidatus Methanoperedens</taxon>
    </lineage>
</organism>
<dbReference type="Proteomes" id="UP000027153">
    <property type="component" value="Unassembled WGS sequence"/>
</dbReference>
<dbReference type="InterPro" id="IPR029063">
    <property type="entry name" value="SAM-dependent_MTases_sf"/>
</dbReference>
<dbReference type="RefSeq" id="WP_048089399.1">
    <property type="nucleotide sequence ID" value="NZ_JMIY01000002.1"/>
</dbReference>
<dbReference type="HAMAP" id="MF_00341">
    <property type="entry name" value="UPF0146"/>
    <property type="match status" value="1"/>
</dbReference>
<dbReference type="InterPro" id="IPR005353">
    <property type="entry name" value="UPF0146"/>
</dbReference>
<evidence type="ECO:0000313" key="3">
    <source>
        <dbReference type="EMBL" id="KCZ72490.1"/>
    </source>
</evidence>
<proteinExistence type="inferred from homology"/>
<sequence>MISDYQDLAEYILRNYRNKVVEVGVGSRPQVALLLKDSMDVVVTDINEQKYADIRFCRDDIFDPDMNIYKNAALIYSIRPPTDIQEAIAKVAKQVGADLLIRPFGNEKADFKKVYKNYTLLNYRAARFYLYRDI</sequence>
<dbReference type="Gene3D" id="3.40.50.150">
    <property type="entry name" value="Vaccinia Virus protein VP39"/>
    <property type="match status" value="1"/>
</dbReference>
<accession>A0A062VB07</accession>
<protein>
    <recommendedName>
        <fullName evidence="2">UPF0146 protein ANME2D_00917</fullName>
    </recommendedName>
</protein>
<evidence type="ECO:0000256" key="2">
    <source>
        <dbReference type="HAMAP-Rule" id="MF_00341"/>
    </source>
</evidence>
<evidence type="ECO:0000313" key="4">
    <source>
        <dbReference type="Proteomes" id="UP000027153"/>
    </source>
</evidence>
<dbReference type="PIRSF" id="PIRSF016725">
    <property type="entry name" value="UCP016725"/>
    <property type="match status" value="1"/>
</dbReference>
<evidence type="ECO:0000256" key="1">
    <source>
        <dbReference type="ARBA" id="ARBA00006969"/>
    </source>
</evidence>
<dbReference type="EMBL" id="JMIY01000002">
    <property type="protein sequence ID" value="KCZ72490.1"/>
    <property type="molecule type" value="Genomic_DNA"/>
</dbReference>
<dbReference type="OrthoDB" id="59816at2157"/>
<keyword evidence="4" id="KW-1185">Reference proteome</keyword>
<comment type="similarity">
    <text evidence="1 2">Belongs to the UPF0146 family.</text>
</comment>
<dbReference type="AlphaFoldDB" id="A0A062VB07"/>
<dbReference type="Pfam" id="PF03686">
    <property type="entry name" value="UPF0146"/>
    <property type="match status" value="1"/>
</dbReference>
<name>A0A062VB07_9EURY</name>